<dbReference type="InterPro" id="IPR000061">
    <property type="entry name" value="Surp"/>
</dbReference>
<gene>
    <name evidence="5" type="ORF">C5167_005664</name>
</gene>
<feature type="region of interest" description="Disordered" evidence="2">
    <location>
        <begin position="831"/>
        <end position="991"/>
    </location>
</feature>
<keyword evidence="1" id="KW-0507">mRNA processing</keyword>
<dbReference type="InterPro" id="IPR035967">
    <property type="entry name" value="SWAP/Surp_sf"/>
</dbReference>
<organism evidence="5 6">
    <name type="scientific">Papaver somniferum</name>
    <name type="common">Opium poppy</name>
    <dbReference type="NCBI Taxonomy" id="3469"/>
    <lineage>
        <taxon>Eukaryota</taxon>
        <taxon>Viridiplantae</taxon>
        <taxon>Streptophyta</taxon>
        <taxon>Embryophyta</taxon>
        <taxon>Tracheophyta</taxon>
        <taxon>Spermatophyta</taxon>
        <taxon>Magnoliopsida</taxon>
        <taxon>Ranunculales</taxon>
        <taxon>Papaveraceae</taxon>
        <taxon>Papaveroideae</taxon>
        <taxon>Papaver</taxon>
    </lineage>
</organism>
<dbReference type="PROSITE" id="PS50128">
    <property type="entry name" value="SURP"/>
    <property type="match status" value="1"/>
</dbReference>
<dbReference type="PANTHER" id="PTHR13384">
    <property type="entry name" value="G PATCH DOMAIN-CONTAINING PROTEIN 1"/>
    <property type="match status" value="1"/>
</dbReference>
<dbReference type="GO" id="GO:0005634">
    <property type="term" value="C:nucleus"/>
    <property type="evidence" value="ECO:0007669"/>
    <property type="project" value="TreeGrafter"/>
</dbReference>
<dbReference type="Pfam" id="PF26093">
    <property type="entry name" value="HTH_TGH"/>
    <property type="match status" value="1"/>
</dbReference>
<feature type="compositionally biased region" description="Basic and acidic residues" evidence="2">
    <location>
        <begin position="871"/>
        <end position="903"/>
    </location>
</feature>
<dbReference type="STRING" id="3469.A0A4Y7JEY9"/>
<feature type="compositionally biased region" description="Basic and acidic residues" evidence="2">
    <location>
        <begin position="976"/>
        <end position="991"/>
    </location>
</feature>
<evidence type="ECO:0000313" key="5">
    <source>
        <dbReference type="EMBL" id="RZC58358.1"/>
    </source>
</evidence>
<sequence length="991" mass="110885">MKTVESDEEDIVFYGTPIQREEDVTSRKKKSVAEAAGQLRAVVPWKQEVRDEEGRRRFHGAFTGGYSAGYFNTVGSKEGWVPQTFTSSRKKRAEVKQQDISNFLDDDEKEEMKNRSLETSMQFDTFGSTAAEIARRQAEKEQENRPSAIPGLVPDEIILPVSSSIGVKLLQKMGWRHGRSIKDSRPNSLYDARREARKALLAFSSGNADAKLSQDQFDSDKVESEGVTEPSSENDVFISHSTPVFVLNPKQDMYGLGFDPFKHAPEFREQKRLRVYGNQEPGNKGGSSMKEHFLAKSGKVAPGFGIGALEELDDEDEDVYGSGYNFQATHVQEIEEPSVLMLEDKKVLMLEDKKKPGKTEQGVLAGFKSASTSDYQSERYSPPVIPDGFKPYHKFPAPLEIGNKHSGPPPPEVPPPEENNLRVLIEGFAILVARCGRLFEDLSKEKNKQNHMFAFLDGGKGHDYYARKMWEEQQKRHDETKRPVDIKSNVEKMTAEGRGRILGERPLERSSQDSSSSVVADAVQLQFNLSDTFMKPGSISELPEAAKPFNVDPEKQKRFERFLKEKYHGGLRTTESGGSSKMSEADRAREKLDFEAAAEAIQKAGPSKSADAFSSQQFWASLNSQFTSAGVEDAKISQAEEEMRQKLYPRREEYQWRPSSLLCRRFEITDPYIGKPPPLPRAKSRIDSLIFTSDVTKSEETAIATPGSLSVSQSREPLITEQLNVEETAVDLKPAYVERPVDLYKGIFSDDSDDEGEGSTINQVEDIEKKTEVANTTLNRLIAGDFLESLGKELGLEVPQEPAVTTVKKVSSLASQGGTNSINSIGVKRAAVDGKPSTPQITFSKPIRDQEAPKSKSVHPEVIQGGSSEGNELKHITPGDFEKSKILSRRDRSGKSPEGEKSKRGSRHHRNYSSGSASSDEDEMSRRKRSRRHRSMSDSDSGDHEYQKRLRKSEKRSSTHRKSSSSKKHKSSRHGSGRDEYSEDRKRSRKI</sequence>
<dbReference type="InterPro" id="IPR000467">
    <property type="entry name" value="G_patch_dom"/>
</dbReference>
<feature type="compositionally biased region" description="Basic and acidic residues" evidence="2">
    <location>
        <begin position="935"/>
        <end position="948"/>
    </location>
</feature>
<evidence type="ECO:0008006" key="7">
    <source>
        <dbReference type="Google" id="ProtNLM"/>
    </source>
</evidence>
<dbReference type="Proteomes" id="UP000316621">
    <property type="component" value="Chromosome 4"/>
</dbReference>
<reference evidence="5 6" key="1">
    <citation type="journal article" date="2018" name="Science">
        <title>The opium poppy genome and morphinan production.</title>
        <authorList>
            <person name="Guo L."/>
            <person name="Winzer T."/>
            <person name="Yang X."/>
            <person name="Li Y."/>
            <person name="Ning Z."/>
            <person name="He Z."/>
            <person name="Teodor R."/>
            <person name="Lu Y."/>
            <person name="Bowser T.A."/>
            <person name="Graham I.A."/>
            <person name="Ye K."/>
        </authorList>
    </citation>
    <scope>NUCLEOTIDE SEQUENCE [LARGE SCALE GENOMIC DNA]</scope>
    <source>
        <strain evidence="6">cv. HN1</strain>
        <tissue evidence="5">Leaves</tissue>
    </source>
</reference>
<feature type="domain" description="G-patch" evidence="4">
    <location>
        <begin position="162"/>
        <end position="181"/>
    </location>
</feature>
<dbReference type="Pfam" id="PF07713">
    <property type="entry name" value="DUF1604"/>
    <property type="match status" value="1"/>
</dbReference>
<evidence type="ECO:0000256" key="2">
    <source>
        <dbReference type="SAM" id="MobiDB-lite"/>
    </source>
</evidence>
<evidence type="ECO:0000313" key="6">
    <source>
        <dbReference type="Proteomes" id="UP000316621"/>
    </source>
</evidence>
<dbReference type="OMA" id="VEGHRTF"/>
<dbReference type="SMART" id="SM00648">
    <property type="entry name" value="SWAP"/>
    <property type="match status" value="1"/>
</dbReference>
<keyword evidence="6" id="KW-1185">Reference proteome</keyword>
<feature type="compositionally biased region" description="Basic and acidic residues" evidence="2">
    <location>
        <begin position="496"/>
        <end position="511"/>
    </location>
</feature>
<evidence type="ECO:0000259" key="3">
    <source>
        <dbReference type="PROSITE" id="PS50128"/>
    </source>
</evidence>
<name>A0A4Y7JEY9_PAPSO</name>
<dbReference type="InterPro" id="IPR011666">
    <property type="entry name" value="DUF1604"/>
</dbReference>
<dbReference type="EMBL" id="CM010718">
    <property type="protein sequence ID" value="RZC58358.1"/>
    <property type="molecule type" value="Genomic_DNA"/>
</dbReference>
<evidence type="ECO:0000256" key="1">
    <source>
        <dbReference type="ARBA" id="ARBA00022664"/>
    </source>
</evidence>
<evidence type="ECO:0000259" key="4">
    <source>
        <dbReference type="PROSITE" id="PS50174"/>
    </source>
</evidence>
<proteinExistence type="predicted"/>
<dbReference type="PANTHER" id="PTHR13384:SF19">
    <property type="entry name" value="G PATCH DOMAIN-CONTAINING PROTEIN 1"/>
    <property type="match status" value="1"/>
</dbReference>
<feature type="domain" description="SURP motif" evidence="3">
    <location>
        <begin position="424"/>
        <end position="468"/>
    </location>
</feature>
<dbReference type="Gramene" id="RZC58358">
    <property type="protein sequence ID" value="RZC58358"/>
    <property type="gene ID" value="C5167_005664"/>
</dbReference>
<dbReference type="SUPFAM" id="SSF109905">
    <property type="entry name" value="Surp module (SWAP domain)"/>
    <property type="match status" value="1"/>
</dbReference>
<accession>A0A4Y7JEY9</accession>
<dbReference type="GO" id="GO:0003723">
    <property type="term" value="F:RNA binding"/>
    <property type="evidence" value="ECO:0007669"/>
    <property type="project" value="InterPro"/>
</dbReference>
<dbReference type="PROSITE" id="PS50174">
    <property type="entry name" value="G_PATCH"/>
    <property type="match status" value="1"/>
</dbReference>
<dbReference type="Gene3D" id="1.10.10.790">
    <property type="entry name" value="Surp module"/>
    <property type="match status" value="1"/>
</dbReference>
<dbReference type="OrthoDB" id="20507at2759"/>
<dbReference type="Pfam" id="PF01805">
    <property type="entry name" value="Surp"/>
    <property type="match status" value="1"/>
</dbReference>
<feature type="region of interest" description="Disordered" evidence="2">
    <location>
        <begin position="212"/>
        <end position="234"/>
    </location>
</feature>
<feature type="region of interest" description="Disordered" evidence="2">
    <location>
        <begin position="496"/>
        <end position="515"/>
    </location>
</feature>
<protein>
    <recommendedName>
        <fullName evidence="7">SURP motif domain-containing protein</fullName>
    </recommendedName>
</protein>
<dbReference type="GO" id="GO:0006397">
    <property type="term" value="P:mRNA processing"/>
    <property type="evidence" value="ECO:0007669"/>
    <property type="project" value="UniProtKB-KW"/>
</dbReference>
<dbReference type="AlphaFoldDB" id="A0A4Y7JEY9"/>
<feature type="compositionally biased region" description="Basic residues" evidence="2">
    <location>
        <begin position="949"/>
        <end position="975"/>
    </location>
</feature>